<dbReference type="InterPro" id="IPR007052">
    <property type="entry name" value="CS_dom"/>
</dbReference>
<protein>
    <submittedName>
        <fullName evidence="2">NudC domain-containing protein 2</fullName>
    </submittedName>
</protein>
<dbReference type="EMBL" id="HBUF01362650">
    <property type="protein sequence ID" value="CAG6721749.1"/>
    <property type="molecule type" value="Transcribed_RNA"/>
</dbReference>
<dbReference type="PANTHER" id="PTHR12356:SF18">
    <property type="entry name" value="NUDC DOMAIN-CONTAINING PROTEIN 2"/>
    <property type="match status" value="1"/>
</dbReference>
<dbReference type="EMBL" id="HBUF01362648">
    <property type="protein sequence ID" value="CAG6721747.1"/>
    <property type="molecule type" value="Transcribed_RNA"/>
</dbReference>
<dbReference type="EMBL" id="HBUF01148130">
    <property type="protein sequence ID" value="CAG6647649.1"/>
    <property type="molecule type" value="Transcribed_RNA"/>
</dbReference>
<dbReference type="GO" id="GO:0005737">
    <property type="term" value="C:cytoplasm"/>
    <property type="evidence" value="ECO:0007669"/>
    <property type="project" value="TreeGrafter"/>
</dbReference>
<dbReference type="GO" id="GO:0006457">
    <property type="term" value="P:protein folding"/>
    <property type="evidence" value="ECO:0007669"/>
    <property type="project" value="TreeGrafter"/>
</dbReference>
<proteinExistence type="predicted"/>
<name>A0A8D8RAM9_9HEMI</name>
<dbReference type="PANTHER" id="PTHR12356">
    <property type="entry name" value="NUCLEAR MOVEMENT PROTEIN NUDC"/>
    <property type="match status" value="1"/>
</dbReference>
<dbReference type="GO" id="GO:0051082">
    <property type="term" value="F:unfolded protein binding"/>
    <property type="evidence" value="ECO:0007669"/>
    <property type="project" value="TreeGrafter"/>
</dbReference>
<accession>A0A8D8RAM9</accession>
<dbReference type="EMBL" id="HBUF01362653">
    <property type="protein sequence ID" value="CAG6721752.1"/>
    <property type="molecule type" value="Transcribed_RNA"/>
</dbReference>
<dbReference type="PROSITE" id="PS51203">
    <property type="entry name" value="CS"/>
    <property type="match status" value="1"/>
</dbReference>
<dbReference type="Gene3D" id="1.20.5.740">
    <property type="entry name" value="Single helix bin"/>
    <property type="match status" value="1"/>
</dbReference>
<dbReference type="Pfam" id="PF04969">
    <property type="entry name" value="CS"/>
    <property type="match status" value="1"/>
</dbReference>
<dbReference type="SUPFAM" id="SSF49764">
    <property type="entry name" value="HSP20-like chaperones"/>
    <property type="match status" value="1"/>
</dbReference>
<evidence type="ECO:0000313" key="2">
    <source>
        <dbReference type="EMBL" id="CAG6647649.1"/>
    </source>
</evidence>
<dbReference type="InterPro" id="IPR008978">
    <property type="entry name" value="HSP20-like_chaperone"/>
</dbReference>
<dbReference type="Gene3D" id="2.60.40.790">
    <property type="match status" value="1"/>
</dbReference>
<sequence length="166" mass="18897">MPKLSHFDEKGGVVKCPTPWGHWWQTLDEVFVEVIPNSPVRSKEVSIKCTNTEISCAIANKEMFKGKLFDVVHGNEIIWTLENKGTLLNIVLPKAEFKGKEQIWPSLFVNSGENYSADATIFHEMKKKMDLEKFQIENPGFDFSRAKLAKQYDHVKPLPSELDSTG</sequence>
<evidence type="ECO:0000259" key="1">
    <source>
        <dbReference type="PROSITE" id="PS51203"/>
    </source>
</evidence>
<reference evidence="2" key="1">
    <citation type="submission" date="2021-05" db="EMBL/GenBank/DDBJ databases">
        <authorList>
            <person name="Alioto T."/>
            <person name="Alioto T."/>
            <person name="Gomez Garrido J."/>
        </authorList>
    </citation>
    <scope>NUCLEOTIDE SEQUENCE</scope>
</reference>
<dbReference type="EMBL" id="HBUF01362651">
    <property type="protein sequence ID" value="CAG6721750.1"/>
    <property type="molecule type" value="Transcribed_RNA"/>
</dbReference>
<dbReference type="InterPro" id="IPR037898">
    <property type="entry name" value="NudC_fam"/>
</dbReference>
<organism evidence="2">
    <name type="scientific">Cacopsylla melanoneura</name>
    <dbReference type="NCBI Taxonomy" id="428564"/>
    <lineage>
        <taxon>Eukaryota</taxon>
        <taxon>Metazoa</taxon>
        <taxon>Ecdysozoa</taxon>
        <taxon>Arthropoda</taxon>
        <taxon>Hexapoda</taxon>
        <taxon>Insecta</taxon>
        <taxon>Pterygota</taxon>
        <taxon>Neoptera</taxon>
        <taxon>Paraneoptera</taxon>
        <taxon>Hemiptera</taxon>
        <taxon>Sternorrhyncha</taxon>
        <taxon>Psylloidea</taxon>
        <taxon>Psyllidae</taxon>
        <taxon>Psyllinae</taxon>
        <taxon>Cacopsylla</taxon>
    </lineage>
</organism>
<dbReference type="EMBL" id="HBUF01193282">
    <property type="protein sequence ID" value="CAG6659069.1"/>
    <property type="molecule type" value="Transcribed_RNA"/>
</dbReference>
<feature type="domain" description="CS" evidence="1">
    <location>
        <begin position="16"/>
        <end position="108"/>
    </location>
</feature>
<dbReference type="AlphaFoldDB" id="A0A8D8RAM9"/>